<dbReference type="InterPro" id="IPR007110">
    <property type="entry name" value="Ig-like_dom"/>
</dbReference>
<dbReference type="GO" id="GO:0004888">
    <property type="term" value="F:transmembrane signaling receptor activity"/>
    <property type="evidence" value="ECO:0007669"/>
    <property type="project" value="TreeGrafter"/>
</dbReference>
<dbReference type="PANTHER" id="PTHR11860:SF118">
    <property type="entry name" value="CMRF35-LIKE MOLECULE 3-RELATED"/>
    <property type="match status" value="1"/>
</dbReference>
<evidence type="ECO:0000313" key="9">
    <source>
        <dbReference type="Proteomes" id="UP001187343"/>
    </source>
</evidence>
<gene>
    <name evidence="8" type="ORF">Q8A67_005280</name>
</gene>
<organism evidence="8 9">
    <name type="scientific">Cirrhinus molitorella</name>
    <name type="common">mud carp</name>
    <dbReference type="NCBI Taxonomy" id="172907"/>
    <lineage>
        <taxon>Eukaryota</taxon>
        <taxon>Metazoa</taxon>
        <taxon>Chordata</taxon>
        <taxon>Craniata</taxon>
        <taxon>Vertebrata</taxon>
        <taxon>Euteleostomi</taxon>
        <taxon>Actinopterygii</taxon>
        <taxon>Neopterygii</taxon>
        <taxon>Teleostei</taxon>
        <taxon>Ostariophysi</taxon>
        <taxon>Cypriniformes</taxon>
        <taxon>Cyprinidae</taxon>
        <taxon>Labeoninae</taxon>
        <taxon>Labeonini</taxon>
        <taxon>Cirrhinus</taxon>
    </lineage>
</organism>
<dbReference type="Gene3D" id="2.60.40.10">
    <property type="entry name" value="Immunoglobulins"/>
    <property type="match status" value="1"/>
</dbReference>
<dbReference type="EMBL" id="JAUYZG010000004">
    <property type="protein sequence ID" value="KAK2909443.1"/>
    <property type="molecule type" value="Genomic_DNA"/>
</dbReference>
<keyword evidence="9" id="KW-1185">Reference proteome</keyword>
<keyword evidence="3 5" id="KW-0472">Membrane</keyword>
<reference evidence="8" key="1">
    <citation type="submission" date="2023-08" db="EMBL/GenBank/DDBJ databases">
        <title>Chromosome-level Genome Assembly of mud carp (Cirrhinus molitorella).</title>
        <authorList>
            <person name="Liu H."/>
        </authorList>
    </citation>
    <scope>NUCLEOTIDE SEQUENCE</scope>
    <source>
        <strain evidence="8">Prfri</strain>
        <tissue evidence="8">Muscle</tissue>
    </source>
</reference>
<feature type="compositionally biased region" description="Polar residues" evidence="4">
    <location>
        <begin position="217"/>
        <end position="231"/>
    </location>
</feature>
<evidence type="ECO:0000313" key="8">
    <source>
        <dbReference type="EMBL" id="KAK2909443.1"/>
    </source>
</evidence>
<dbReference type="Proteomes" id="UP001187343">
    <property type="component" value="Unassembled WGS sequence"/>
</dbReference>
<evidence type="ECO:0000256" key="4">
    <source>
        <dbReference type="SAM" id="MobiDB-lite"/>
    </source>
</evidence>
<evidence type="ECO:0000256" key="5">
    <source>
        <dbReference type="SAM" id="Phobius"/>
    </source>
</evidence>
<keyword evidence="6" id="KW-0732">Signal</keyword>
<evidence type="ECO:0000256" key="1">
    <source>
        <dbReference type="ARBA" id="ARBA00004370"/>
    </source>
</evidence>
<keyword evidence="5" id="KW-1133">Transmembrane helix</keyword>
<feature type="region of interest" description="Disordered" evidence="4">
    <location>
        <begin position="185"/>
        <end position="231"/>
    </location>
</feature>
<evidence type="ECO:0000256" key="6">
    <source>
        <dbReference type="SAM" id="SignalP"/>
    </source>
</evidence>
<feature type="domain" description="Ig-like" evidence="7">
    <location>
        <begin position="13"/>
        <end position="118"/>
    </location>
</feature>
<dbReference type="SUPFAM" id="SSF48726">
    <property type="entry name" value="Immunoglobulin"/>
    <property type="match status" value="1"/>
</dbReference>
<dbReference type="SMART" id="SM00409">
    <property type="entry name" value="IG"/>
    <property type="match status" value="1"/>
</dbReference>
<feature type="chain" id="PRO_5041714855" description="Ig-like domain-containing protein" evidence="6">
    <location>
        <begin position="18"/>
        <end position="275"/>
    </location>
</feature>
<feature type="compositionally biased region" description="Polar residues" evidence="4">
    <location>
        <begin position="189"/>
        <end position="201"/>
    </location>
</feature>
<comment type="caution">
    <text evidence="8">The sequence shown here is derived from an EMBL/GenBank/DDBJ whole genome shotgun (WGS) entry which is preliminary data.</text>
</comment>
<proteinExistence type="predicted"/>
<keyword evidence="2 5" id="KW-0812">Transmembrane</keyword>
<dbReference type="CDD" id="cd05716">
    <property type="entry name" value="IgV_pIgR_like"/>
    <property type="match status" value="1"/>
</dbReference>
<dbReference type="InterPro" id="IPR003599">
    <property type="entry name" value="Ig_sub"/>
</dbReference>
<accession>A0AA88Q7U4</accession>
<protein>
    <recommendedName>
        <fullName evidence="7">Ig-like domain-containing protein</fullName>
    </recommendedName>
</protein>
<dbReference type="InterPro" id="IPR036179">
    <property type="entry name" value="Ig-like_dom_sf"/>
</dbReference>
<dbReference type="InterPro" id="IPR050671">
    <property type="entry name" value="CD300_family_receptors"/>
</dbReference>
<evidence type="ECO:0000256" key="3">
    <source>
        <dbReference type="ARBA" id="ARBA00023136"/>
    </source>
</evidence>
<evidence type="ECO:0000256" key="2">
    <source>
        <dbReference type="ARBA" id="ARBA00022692"/>
    </source>
</evidence>
<dbReference type="PANTHER" id="PTHR11860">
    <property type="entry name" value="POLYMERIC-IMMUNOGLOBULIN RECEPTOR"/>
    <property type="match status" value="1"/>
</dbReference>
<feature type="transmembrane region" description="Helical" evidence="5">
    <location>
        <begin position="156"/>
        <end position="177"/>
    </location>
</feature>
<dbReference type="Pfam" id="PF07686">
    <property type="entry name" value="V-set"/>
    <property type="match status" value="1"/>
</dbReference>
<dbReference type="AlphaFoldDB" id="A0AA88Q7U4"/>
<name>A0AA88Q7U4_9TELE</name>
<dbReference type="InterPro" id="IPR013783">
    <property type="entry name" value="Ig-like_fold"/>
</dbReference>
<comment type="subcellular location">
    <subcellularLocation>
        <location evidence="1">Membrane</location>
    </subcellularLocation>
</comment>
<dbReference type="PROSITE" id="PS50835">
    <property type="entry name" value="IG_LIKE"/>
    <property type="match status" value="1"/>
</dbReference>
<dbReference type="InterPro" id="IPR013106">
    <property type="entry name" value="Ig_V-set"/>
</dbReference>
<dbReference type="GO" id="GO:0005886">
    <property type="term" value="C:plasma membrane"/>
    <property type="evidence" value="ECO:0007669"/>
    <property type="project" value="TreeGrafter"/>
</dbReference>
<feature type="signal peptide" evidence="6">
    <location>
        <begin position="1"/>
        <end position="17"/>
    </location>
</feature>
<sequence>MKIFWTLTLLMIPGVLSSISVTGYSGREIIITCRYDGKYTANAKYFCKGWWGTTCSDLIKTEQKQESVRSGRFSLYDDRRAAVFTVTIRDLSEWDSGTYQCGVDKSGETDLYTEVNLNITTETNYHRTQSPLSSLSFSSAETPLITPASPVTGSSLIIIVSALLLLIITVILTVILWRRRQSHNADSAPKSSHATNGNSKAVSHGSCDYGETENTHKQLPTNPSDSSEHSQVLITSEDLDYTVVNFQKKADCPVSVSLRNKQDYCEYAAVNHNTA</sequence>
<evidence type="ECO:0000259" key="7">
    <source>
        <dbReference type="PROSITE" id="PS50835"/>
    </source>
</evidence>